<dbReference type="Gene3D" id="3.40.50.12780">
    <property type="entry name" value="N-terminal domain of ligase-like"/>
    <property type="match status" value="1"/>
</dbReference>
<dbReference type="OrthoDB" id="9803968at2"/>
<dbReference type="Proteomes" id="UP000463857">
    <property type="component" value="Chromosome"/>
</dbReference>
<keyword evidence="2" id="KW-0436">Ligase</keyword>
<evidence type="ECO:0000313" key="5">
    <source>
        <dbReference type="EMBL" id="QHB99604.1"/>
    </source>
</evidence>
<keyword evidence="6" id="KW-1185">Reference proteome</keyword>
<comment type="similarity">
    <text evidence="1">Belongs to the ATP-dependent AMP-binding enzyme family.</text>
</comment>
<dbReference type="InterPro" id="IPR042099">
    <property type="entry name" value="ANL_N_sf"/>
</dbReference>
<dbReference type="SUPFAM" id="SSF56801">
    <property type="entry name" value="Acetyl-CoA synthetase-like"/>
    <property type="match status" value="1"/>
</dbReference>
<dbReference type="AlphaFoldDB" id="A0A7L4YK20"/>
<evidence type="ECO:0000256" key="1">
    <source>
        <dbReference type="ARBA" id="ARBA00006432"/>
    </source>
</evidence>
<dbReference type="GO" id="GO:0006631">
    <property type="term" value="P:fatty acid metabolic process"/>
    <property type="evidence" value="ECO:0007669"/>
    <property type="project" value="TreeGrafter"/>
</dbReference>
<dbReference type="RefSeq" id="WP_159543329.1">
    <property type="nucleotide sequence ID" value="NZ_CP047156.1"/>
</dbReference>
<dbReference type="Pfam" id="PF13193">
    <property type="entry name" value="AMP-binding_C"/>
    <property type="match status" value="1"/>
</dbReference>
<dbReference type="Gene3D" id="3.30.300.30">
    <property type="match status" value="1"/>
</dbReference>
<dbReference type="InterPro" id="IPR025110">
    <property type="entry name" value="AMP-bd_C"/>
</dbReference>
<proteinExistence type="inferred from homology"/>
<protein>
    <submittedName>
        <fullName evidence="5">AMP-binding protein</fullName>
    </submittedName>
</protein>
<dbReference type="PANTHER" id="PTHR43201">
    <property type="entry name" value="ACYL-COA SYNTHETASE"/>
    <property type="match status" value="1"/>
</dbReference>
<gene>
    <name evidence="5" type="ORF">EK0264_04430</name>
</gene>
<name>A0A7L4YK20_9ACTN</name>
<feature type="domain" description="AMP-binding enzyme C-terminal" evidence="4">
    <location>
        <begin position="420"/>
        <end position="485"/>
    </location>
</feature>
<evidence type="ECO:0000259" key="4">
    <source>
        <dbReference type="Pfam" id="PF13193"/>
    </source>
</evidence>
<dbReference type="KEGG" id="eke:EK0264_04430"/>
<evidence type="ECO:0000259" key="3">
    <source>
        <dbReference type="Pfam" id="PF00501"/>
    </source>
</evidence>
<dbReference type="Pfam" id="PF00501">
    <property type="entry name" value="AMP-binding"/>
    <property type="match status" value="1"/>
</dbReference>
<evidence type="ECO:0000256" key="2">
    <source>
        <dbReference type="ARBA" id="ARBA00022598"/>
    </source>
</evidence>
<evidence type="ECO:0000313" key="6">
    <source>
        <dbReference type="Proteomes" id="UP000463857"/>
    </source>
</evidence>
<sequence>MTAPVSPVSPEPPNAADIEWLSHAVRRFAAEQPDKPAVIEARTDDMLSWRELDEQSEVVARGLFSAGTRQGDLVSITLPNSIDFVIALIATWKAAATPQPLSTKLAPAEVQAIAEIANPTVIIGTDETAERFGLQITTLDELRRLGAEFTGNLPDLLAPSLKAPTSGGSTGRPKVIVHGTPAVADPLMPTLWLLGRDDISLVSAPMHHNAPFLATLLTLSVGGTVVLMDRFNAEAVLANIESYQCSWLYAVPIMMHRIWALPAKTRAAYDISSLRRMWHMGAPCPAWLKRNWIDWVGAETVMELYGGTEAQAATTLSGTEWLAHEGSVGTVKSGEIVIMDPEHRILPAGQTGEVWMRRLPDRDATYRYLGAEATTYDDGSAIPWETLGDIGYFDEDGYLYLEDRKSDMILVGGINVFPAEIEAALLSHPAVDSAAVIGLPDEEYGNRVHAIIHADPATKTDDILRHLDTQLSPYKRPRSIEITDQPLRDDAGKIRRSALRAQRLGQE</sequence>
<organism evidence="5 6">
    <name type="scientific">Epidermidibacterium keratini</name>
    <dbReference type="NCBI Taxonomy" id="1891644"/>
    <lineage>
        <taxon>Bacteria</taxon>
        <taxon>Bacillati</taxon>
        <taxon>Actinomycetota</taxon>
        <taxon>Actinomycetes</taxon>
        <taxon>Sporichthyales</taxon>
        <taxon>Sporichthyaceae</taxon>
        <taxon>Epidermidibacterium</taxon>
    </lineage>
</organism>
<dbReference type="InParanoid" id="A0A7L4YK20"/>
<reference evidence="5 6" key="1">
    <citation type="journal article" date="2018" name="Int. J. Syst. Evol. Microbiol.">
        <title>Epidermidibacterium keratini gen. nov., sp. nov., a member of the family Sporichthyaceae, isolated from keratin epidermis.</title>
        <authorList>
            <person name="Lee D.G."/>
            <person name="Trujillo M.E."/>
            <person name="Kang S."/>
            <person name="Nam J.J."/>
            <person name="Kim Y.J."/>
        </authorList>
    </citation>
    <scope>NUCLEOTIDE SEQUENCE [LARGE SCALE GENOMIC DNA]</scope>
    <source>
        <strain evidence="5 6">EPI-7</strain>
    </source>
</reference>
<dbReference type="InterPro" id="IPR045851">
    <property type="entry name" value="AMP-bd_C_sf"/>
</dbReference>
<dbReference type="EMBL" id="CP047156">
    <property type="protein sequence ID" value="QHB99604.1"/>
    <property type="molecule type" value="Genomic_DNA"/>
</dbReference>
<accession>A0A7L4YK20</accession>
<dbReference type="InterPro" id="IPR000873">
    <property type="entry name" value="AMP-dep_synth/lig_dom"/>
</dbReference>
<dbReference type="PANTHER" id="PTHR43201:SF5">
    <property type="entry name" value="MEDIUM-CHAIN ACYL-COA LIGASE ACSF2, MITOCHONDRIAL"/>
    <property type="match status" value="1"/>
</dbReference>
<dbReference type="GO" id="GO:0031956">
    <property type="term" value="F:medium-chain fatty acid-CoA ligase activity"/>
    <property type="evidence" value="ECO:0007669"/>
    <property type="project" value="TreeGrafter"/>
</dbReference>
<feature type="domain" description="AMP-dependent synthetase/ligase" evidence="3">
    <location>
        <begin position="26"/>
        <end position="357"/>
    </location>
</feature>